<feature type="compositionally biased region" description="Acidic residues" evidence="1">
    <location>
        <begin position="139"/>
        <end position="153"/>
    </location>
</feature>
<evidence type="ECO:0000256" key="1">
    <source>
        <dbReference type="SAM" id="MobiDB-lite"/>
    </source>
</evidence>
<name>A0AAD3H612_9STRA</name>
<sequence>MESNSQNIPAEVPFSLQKPPKSNTDCDCVQEREVQYSINQNETDEQENSSQVIFSNASYPDEIARGINISPPTTVPSQGLNSQSDEEGNDSQSETSSCSHSSQETTSSSDSSSVDGMESSPMESQMTSLLEMYIRDYDIDPSETSDYSDEEQESSQISNQSSISISSSVSSNRCIFLFDPMNDDDDDANASMMSLDYEYFDLD</sequence>
<protein>
    <submittedName>
        <fullName evidence="2">Uncharacterized protein</fullName>
    </submittedName>
</protein>
<dbReference type="Proteomes" id="UP001054902">
    <property type="component" value="Unassembled WGS sequence"/>
</dbReference>
<reference evidence="2 3" key="1">
    <citation type="journal article" date="2021" name="Sci. Rep.">
        <title>The genome of the diatom Chaetoceros tenuissimus carries an ancient integrated fragment of an extant virus.</title>
        <authorList>
            <person name="Hongo Y."/>
            <person name="Kimura K."/>
            <person name="Takaki Y."/>
            <person name="Yoshida Y."/>
            <person name="Baba S."/>
            <person name="Kobayashi G."/>
            <person name="Nagasaki K."/>
            <person name="Hano T."/>
            <person name="Tomaru Y."/>
        </authorList>
    </citation>
    <scope>NUCLEOTIDE SEQUENCE [LARGE SCALE GENOMIC DNA]</scope>
    <source>
        <strain evidence="2 3">NIES-3715</strain>
    </source>
</reference>
<dbReference type="AlphaFoldDB" id="A0AAD3H612"/>
<gene>
    <name evidence="2" type="ORF">CTEN210_07794</name>
</gene>
<dbReference type="EMBL" id="BLLK01000045">
    <property type="protein sequence ID" value="GFH51318.1"/>
    <property type="molecule type" value="Genomic_DNA"/>
</dbReference>
<feature type="compositionally biased region" description="Polar residues" evidence="1">
    <location>
        <begin position="70"/>
        <end position="83"/>
    </location>
</feature>
<feature type="compositionally biased region" description="Polar residues" evidence="1">
    <location>
        <begin position="48"/>
        <end position="58"/>
    </location>
</feature>
<organism evidence="2 3">
    <name type="scientific">Chaetoceros tenuissimus</name>
    <dbReference type="NCBI Taxonomy" id="426638"/>
    <lineage>
        <taxon>Eukaryota</taxon>
        <taxon>Sar</taxon>
        <taxon>Stramenopiles</taxon>
        <taxon>Ochrophyta</taxon>
        <taxon>Bacillariophyta</taxon>
        <taxon>Coscinodiscophyceae</taxon>
        <taxon>Chaetocerotophycidae</taxon>
        <taxon>Chaetocerotales</taxon>
        <taxon>Chaetocerotaceae</taxon>
        <taxon>Chaetoceros</taxon>
    </lineage>
</organism>
<feature type="region of interest" description="Disordered" evidence="1">
    <location>
        <begin position="1"/>
        <end position="168"/>
    </location>
</feature>
<feature type="compositionally biased region" description="Low complexity" evidence="1">
    <location>
        <begin position="154"/>
        <end position="168"/>
    </location>
</feature>
<evidence type="ECO:0000313" key="3">
    <source>
        <dbReference type="Proteomes" id="UP001054902"/>
    </source>
</evidence>
<proteinExistence type="predicted"/>
<comment type="caution">
    <text evidence="2">The sequence shown here is derived from an EMBL/GenBank/DDBJ whole genome shotgun (WGS) entry which is preliminary data.</text>
</comment>
<evidence type="ECO:0000313" key="2">
    <source>
        <dbReference type="EMBL" id="GFH51318.1"/>
    </source>
</evidence>
<feature type="compositionally biased region" description="Low complexity" evidence="1">
    <location>
        <begin position="90"/>
        <end position="120"/>
    </location>
</feature>
<accession>A0AAD3H612</accession>
<keyword evidence="3" id="KW-1185">Reference proteome</keyword>